<gene>
    <name evidence="2" type="ORF">ACFOD9_11465</name>
</gene>
<evidence type="ECO:0000313" key="3">
    <source>
        <dbReference type="Proteomes" id="UP001595604"/>
    </source>
</evidence>
<organism evidence="2 3">
    <name type="scientific">Novosphingobium bradum</name>
    <dbReference type="NCBI Taxonomy" id="1737444"/>
    <lineage>
        <taxon>Bacteria</taxon>
        <taxon>Pseudomonadati</taxon>
        <taxon>Pseudomonadota</taxon>
        <taxon>Alphaproteobacteria</taxon>
        <taxon>Sphingomonadales</taxon>
        <taxon>Sphingomonadaceae</taxon>
        <taxon>Novosphingobium</taxon>
    </lineage>
</organism>
<dbReference type="InterPro" id="IPR016071">
    <property type="entry name" value="Staphylococal_nuclease_OB-fold"/>
</dbReference>
<reference evidence="3" key="1">
    <citation type="journal article" date="2019" name="Int. J. Syst. Evol. Microbiol.">
        <title>The Global Catalogue of Microorganisms (GCM) 10K type strain sequencing project: providing services to taxonomists for standard genome sequencing and annotation.</title>
        <authorList>
            <consortium name="The Broad Institute Genomics Platform"/>
            <consortium name="The Broad Institute Genome Sequencing Center for Infectious Disease"/>
            <person name="Wu L."/>
            <person name="Ma J."/>
        </authorList>
    </citation>
    <scope>NUCLEOTIDE SEQUENCE [LARGE SCALE GENOMIC DNA]</scope>
    <source>
        <strain evidence="3">KCTC 42984</strain>
    </source>
</reference>
<proteinExistence type="predicted"/>
<dbReference type="EMBL" id="JBHRTQ010000010">
    <property type="protein sequence ID" value="MFC3174867.1"/>
    <property type="molecule type" value="Genomic_DNA"/>
</dbReference>
<sequence>MALPLIAFAAAAFSLCPQGPRTTCVVDGDTFWLAGEKIRIADINAPETHGARCAGEQARGDAATRRLIALLNAGPFELAPSARDRDRYGRQLRIVVRHGQSLGAQLVRERLAEPWRGRRSDWCGAIDPAGGA</sequence>
<dbReference type="PROSITE" id="PS50830">
    <property type="entry name" value="TNASE_3"/>
    <property type="match status" value="1"/>
</dbReference>
<dbReference type="SUPFAM" id="SSF50199">
    <property type="entry name" value="Staphylococcal nuclease"/>
    <property type="match status" value="1"/>
</dbReference>
<comment type="caution">
    <text evidence="2">The sequence shown here is derived from an EMBL/GenBank/DDBJ whole genome shotgun (WGS) entry which is preliminary data.</text>
</comment>
<dbReference type="Pfam" id="PF00565">
    <property type="entry name" value="SNase"/>
    <property type="match status" value="1"/>
</dbReference>
<protein>
    <submittedName>
        <fullName evidence="2">Thermonuclease family protein</fullName>
    </submittedName>
</protein>
<feature type="domain" description="TNase-like" evidence="1">
    <location>
        <begin position="25"/>
        <end position="112"/>
    </location>
</feature>
<name>A0ABV7IXF0_9SPHN</name>
<accession>A0ABV7IXF0</accession>
<keyword evidence="3" id="KW-1185">Reference proteome</keyword>
<evidence type="ECO:0000259" key="1">
    <source>
        <dbReference type="PROSITE" id="PS50830"/>
    </source>
</evidence>
<dbReference type="RefSeq" id="WP_379510249.1">
    <property type="nucleotide sequence ID" value="NZ_JBHRTQ010000010.1"/>
</dbReference>
<evidence type="ECO:0000313" key="2">
    <source>
        <dbReference type="EMBL" id="MFC3174867.1"/>
    </source>
</evidence>
<dbReference type="InterPro" id="IPR035437">
    <property type="entry name" value="SNase_OB-fold_sf"/>
</dbReference>
<dbReference type="Proteomes" id="UP001595604">
    <property type="component" value="Unassembled WGS sequence"/>
</dbReference>
<dbReference type="Gene3D" id="2.40.50.90">
    <property type="match status" value="1"/>
</dbReference>